<dbReference type="EMBL" id="BQKA01000069">
    <property type="protein sequence ID" value="GJM51588.1"/>
    <property type="molecule type" value="Genomic_DNA"/>
</dbReference>
<feature type="transmembrane region" description="Helical" evidence="1">
    <location>
        <begin position="156"/>
        <end position="173"/>
    </location>
</feature>
<gene>
    <name evidence="2" type="ORF">RCZ15_25610</name>
    <name evidence="3" type="ORF">RCZ16_20160</name>
</gene>
<dbReference type="Proteomes" id="UP001207736">
    <property type="component" value="Unassembled WGS sequence"/>
</dbReference>
<comment type="caution">
    <text evidence="2">The sequence shown here is derived from an EMBL/GenBank/DDBJ whole genome shotgun (WGS) entry which is preliminary data.</text>
</comment>
<evidence type="ECO:0000313" key="5">
    <source>
        <dbReference type="Proteomes" id="UP001208692"/>
    </source>
</evidence>
<protein>
    <recommendedName>
        <fullName evidence="6">Carboxypeptidase regulatory-like domain-containing protein</fullName>
    </recommendedName>
</protein>
<dbReference type="Proteomes" id="UP001208692">
    <property type="component" value="Unassembled WGS sequence"/>
</dbReference>
<evidence type="ECO:0000313" key="4">
    <source>
        <dbReference type="Proteomes" id="UP001207736"/>
    </source>
</evidence>
<dbReference type="EMBL" id="BQKB01000046">
    <property type="protein sequence ID" value="GJM53700.1"/>
    <property type="molecule type" value="Genomic_DNA"/>
</dbReference>
<name>A0AAV5B117_9FLAO</name>
<reference evidence="2 5" key="1">
    <citation type="submission" date="2021-11" db="EMBL/GenBank/DDBJ databases">
        <title>Draft genome sequence of Capnocytophaga sp. strain KC07075 isolated from cat oral cavity.</title>
        <authorList>
            <person name="Suzuki M."/>
            <person name="Imaoka K."/>
            <person name="Kimura M."/>
            <person name="Morikawa S."/>
            <person name="Maeda K."/>
        </authorList>
    </citation>
    <scope>NUCLEOTIDE SEQUENCE</scope>
    <source>
        <strain evidence="2">KC07075</strain>
        <strain evidence="3 5">KC07079</strain>
    </source>
</reference>
<dbReference type="AlphaFoldDB" id="A0AAV5B117"/>
<evidence type="ECO:0000313" key="2">
    <source>
        <dbReference type="EMBL" id="GJM51588.1"/>
    </source>
</evidence>
<dbReference type="InterPro" id="IPR008969">
    <property type="entry name" value="CarboxyPept-like_regulatory"/>
</dbReference>
<keyword evidence="1" id="KW-0812">Transmembrane</keyword>
<keyword evidence="1" id="KW-0472">Membrane</keyword>
<proteinExistence type="predicted"/>
<organism evidence="2 4">
    <name type="scientific">Capnocytophaga catalasegens</name>
    <dbReference type="NCBI Taxonomy" id="1004260"/>
    <lineage>
        <taxon>Bacteria</taxon>
        <taxon>Pseudomonadati</taxon>
        <taxon>Bacteroidota</taxon>
        <taxon>Flavobacteriia</taxon>
        <taxon>Flavobacteriales</taxon>
        <taxon>Flavobacteriaceae</taxon>
        <taxon>Capnocytophaga</taxon>
    </lineage>
</organism>
<evidence type="ECO:0000313" key="3">
    <source>
        <dbReference type="EMBL" id="GJM53700.1"/>
    </source>
</evidence>
<dbReference type="RefSeq" id="WP_264847762.1">
    <property type="nucleotide sequence ID" value="NZ_BPMA01000074.1"/>
</dbReference>
<keyword evidence="5" id="KW-1185">Reference proteome</keyword>
<dbReference type="SUPFAM" id="SSF49464">
    <property type="entry name" value="Carboxypeptidase regulatory domain-like"/>
    <property type="match status" value="1"/>
</dbReference>
<sequence length="176" mass="19461">MNTIYKYFLLAMGTPMTAKDIRPKFVSECKTCKTAPTTDVKIRKGAVSSRIIDKDKNALIGATIQNLSAKNRGVIAFGVISDVNGHFAINAQAQDDIEISFVGLKTLRYKANQIPKLIIMQEDVQQIDDVVVVAPKKTEKVSVVPSLKNKVDNSSFWFWVAVFGLAGLAIWQTNKK</sequence>
<accession>A0AAV5B117</accession>
<keyword evidence="1" id="KW-1133">Transmembrane helix</keyword>
<evidence type="ECO:0000256" key="1">
    <source>
        <dbReference type="SAM" id="Phobius"/>
    </source>
</evidence>
<evidence type="ECO:0008006" key="6">
    <source>
        <dbReference type="Google" id="ProtNLM"/>
    </source>
</evidence>